<accession>A0ABR5K2A7</accession>
<dbReference type="InterPro" id="IPR011990">
    <property type="entry name" value="TPR-like_helical_dom_sf"/>
</dbReference>
<dbReference type="SMART" id="SM00421">
    <property type="entry name" value="HTH_LUXR"/>
    <property type="match status" value="1"/>
</dbReference>
<dbReference type="PROSITE" id="PS00622">
    <property type="entry name" value="HTH_LUXR_1"/>
    <property type="match status" value="1"/>
</dbReference>
<evidence type="ECO:0000256" key="1">
    <source>
        <dbReference type="ARBA" id="ARBA00023015"/>
    </source>
</evidence>
<evidence type="ECO:0000313" key="5">
    <source>
        <dbReference type="EMBL" id="KOS69080.1"/>
    </source>
</evidence>
<dbReference type="PANTHER" id="PTHR44688">
    <property type="entry name" value="DNA-BINDING TRANSCRIPTIONAL ACTIVATOR DEVR_DOSR"/>
    <property type="match status" value="1"/>
</dbReference>
<evidence type="ECO:0000256" key="3">
    <source>
        <dbReference type="ARBA" id="ARBA00023163"/>
    </source>
</evidence>
<dbReference type="Pfam" id="PF00196">
    <property type="entry name" value="GerE"/>
    <property type="match status" value="1"/>
</dbReference>
<organism evidence="5 6">
    <name type="scientific">Lysinibacillus contaminans</name>
    <dbReference type="NCBI Taxonomy" id="1293441"/>
    <lineage>
        <taxon>Bacteria</taxon>
        <taxon>Bacillati</taxon>
        <taxon>Bacillota</taxon>
        <taxon>Bacilli</taxon>
        <taxon>Bacillales</taxon>
        <taxon>Bacillaceae</taxon>
        <taxon>Lysinibacillus</taxon>
    </lineage>
</organism>
<dbReference type="SUPFAM" id="SSF46894">
    <property type="entry name" value="C-terminal effector domain of the bipartite response regulators"/>
    <property type="match status" value="1"/>
</dbReference>
<keyword evidence="1" id="KW-0805">Transcription regulation</keyword>
<dbReference type="PANTHER" id="PTHR44688:SF16">
    <property type="entry name" value="DNA-BINDING TRANSCRIPTIONAL ACTIVATOR DEVR_DOSR"/>
    <property type="match status" value="1"/>
</dbReference>
<dbReference type="Pfam" id="PF17874">
    <property type="entry name" value="TPR_MalT"/>
    <property type="match status" value="1"/>
</dbReference>
<evidence type="ECO:0000313" key="6">
    <source>
        <dbReference type="Proteomes" id="UP000050668"/>
    </source>
</evidence>
<dbReference type="Pfam" id="PF25873">
    <property type="entry name" value="WHD_MalT"/>
    <property type="match status" value="1"/>
</dbReference>
<dbReference type="InterPro" id="IPR036388">
    <property type="entry name" value="WH-like_DNA-bd_sf"/>
</dbReference>
<protein>
    <recommendedName>
        <fullName evidence="4">HTH luxR-type domain-containing protein</fullName>
    </recommendedName>
</protein>
<dbReference type="Gene3D" id="3.40.50.300">
    <property type="entry name" value="P-loop containing nucleotide triphosphate hydrolases"/>
    <property type="match status" value="1"/>
</dbReference>
<dbReference type="InterPro" id="IPR027417">
    <property type="entry name" value="P-loop_NTPase"/>
</dbReference>
<dbReference type="SUPFAM" id="SSF48452">
    <property type="entry name" value="TPR-like"/>
    <property type="match status" value="1"/>
</dbReference>
<dbReference type="EMBL" id="LGRV01000003">
    <property type="protein sequence ID" value="KOS69080.1"/>
    <property type="molecule type" value="Genomic_DNA"/>
</dbReference>
<keyword evidence="2" id="KW-0238">DNA-binding</keyword>
<dbReference type="Gene3D" id="1.10.10.10">
    <property type="entry name" value="Winged helix-like DNA-binding domain superfamily/Winged helix DNA-binding domain"/>
    <property type="match status" value="1"/>
</dbReference>
<dbReference type="RefSeq" id="WP_053583942.1">
    <property type="nucleotide sequence ID" value="NZ_LGRV01000003.1"/>
</dbReference>
<feature type="domain" description="HTH luxR-type" evidence="4">
    <location>
        <begin position="767"/>
        <end position="830"/>
    </location>
</feature>
<evidence type="ECO:0000259" key="4">
    <source>
        <dbReference type="PROSITE" id="PS50043"/>
    </source>
</evidence>
<keyword evidence="3" id="KW-0804">Transcription</keyword>
<dbReference type="InterPro" id="IPR059106">
    <property type="entry name" value="WHD_MalT"/>
</dbReference>
<sequence length="830" mass="96215">MPSTLLSSKINVPYSTTEALERPRLYENFRNNMLKKVTVLRAPAGYGKTTLLSQWLKHSQEQIAWLAIDRADNDPIRYWTFVFQAVAKACQTDIDQVLAPLLQSQDAATYEFLIDSFLHEISFTEKTLYIVMDDYHLIENTVIHQMMTKLIEQLPKHVHVYLTTRTALPLPIAKWRVKQWVQEFNTEHLRFTYQETKQFFSLKNSTFLNQHQLQNIQDKTEGWIAGLLLTSLTNESQPNVKRAEPFISEFLWQEIIHNLPQATQDFLLRTSLLHELDPATCDQLTERTNSEEFLTQMEEKGLFTVRLQSSKLVFRYHHLFAEALQAELFKQYSAQEIQSIVKKAAQLIYMQGDYTSAIELALKHDLHEQAQLWMSKHLVQLFLSGQTATFMRWLQQLRNNHYTVPYEMLILGYEHAITTLELETANSLMQELELRQQTEQWMEQEEHAAMANSYERTKAYAIIAAGGDLNTVKEMLGKQLTKQYAFNIWDKIPMVYNSFEYKLLRTSLASKGKLPILDEVPIIVQLFQETNFKTLYVTAFITGIAAEIYYERNVLEDTQKELEIAIRLGHQYQDPSLFVPMYLLKAKIYVQQNQISSARAMLAQVLEDVSEKHWRTSIQIMQAYCYVVDGDSQNAEMLLQATKTKQPFWMLVYARLLLLKEQPNEALTTVIQVKTKAQQDGQIATIVEATVLEAICHNQLGNTHIALDVLHEALVLAEKFYYVRTFLDEKEILPLLDSYFKLKSLETKWDTIPAPFFNYLKESIKSTSVPNELLTSREKEVFDLLAYGGTNREIAEQLGLSEGTVRVYLSNIYSKLGVNTRAKAILHKKQ</sequence>
<gene>
    <name evidence="5" type="ORF">AEA09_11355</name>
</gene>
<dbReference type="PROSITE" id="PS50043">
    <property type="entry name" value="HTH_LUXR_2"/>
    <property type="match status" value="1"/>
</dbReference>
<dbReference type="InterPro" id="IPR000792">
    <property type="entry name" value="Tscrpt_reg_LuxR_C"/>
</dbReference>
<evidence type="ECO:0000256" key="2">
    <source>
        <dbReference type="ARBA" id="ARBA00023125"/>
    </source>
</evidence>
<reference evidence="6" key="1">
    <citation type="submission" date="2015-07" db="EMBL/GenBank/DDBJ databases">
        <title>Fjat-14205 dsm 2895.</title>
        <authorList>
            <person name="Liu B."/>
            <person name="Wang J."/>
            <person name="Zhu Y."/>
            <person name="Liu G."/>
            <person name="Chen Q."/>
            <person name="Chen Z."/>
            <person name="Lan J."/>
            <person name="Che J."/>
            <person name="Ge C."/>
            <person name="Shi H."/>
            <person name="Pan Z."/>
            <person name="Liu X."/>
        </authorList>
    </citation>
    <scope>NUCLEOTIDE SEQUENCE [LARGE SCALE GENOMIC DNA]</scope>
    <source>
        <strain evidence="6">DSM 25560</strain>
    </source>
</reference>
<comment type="caution">
    <text evidence="5">The sequence shown here is derived from an EMBL/GenBank/DDBJ whole genome shotgun (WGS) entry which is preliminary data.</text>
</comment>
<keyword evidence="6" id="KW-1185">Reference proteome</keyword>
<dbReference type="InterPro" id="IPR041617">
    <property type="entry name" value="TPR_MalT"/>
</dbReference>
<dbReference type="Proteomes" id="UP000050668">
    <property type="component" value="Unassembled WGS sequence"/>
</dbReference>
<dbReference type="Gene3D" id="1.25.40.10">
    <property type="entry name" value="Tetratricopeptide repeat domain"/>
    <property type="match status" value="1"/>
</dbReference>
<dbReference type="SUPFAM" id="SSF52540">
    <property type="entry name" value="P-loop containing nucleoside triphosphate hydrolases"/>
    <property type="match status" value="1"/>
</dbReference>
<dbReference type="CDD" id="cd06170">
    <property type="entry name" value="LuxR_C_like"/>
    <property type="match status" value="1"/>
</dbReference>
<dbReference type="InterPro" id="IPR016032">
    <property type="entry name" value="Sig_transdc_resp-reg_C-effctor"/>
</dbReference>
<proteinExistence type="predicted"/>
<dbReference type="PRINTS" id="PR00038">
    <property type="entry name" value="HTHLUXR"/>
</dbReference>
<name>A0ABR5K2A7_9BACI</name>